<evidence type="ECO:0000313" key="9">
    <source>
        <dbReference type="Proteomes" id="UP000712527"/>
    </source>
</evidence>
<dbReference type="Proteomes" id="UP000712527">
    <property type="component" value="Unassembled WGS sequence"/>
</dbReference>
<dbReference type="PROSITE" id="PS51318">
    <property type="entry name" value="TAT"/>
    <property type="match status" value="1"/>
</dbReference>
<evidence type="ECO:0000256" key="6">
    <source>
        <dbReference type="ARBA" id="ARBA00023136"/>
    </source>
</evidence>
<dbReference type="Pfam" id="PF12849">
    <property type="entry name" value="PBP_like_2"/>
    <property type="match status" value="1"/>
</dbReference>
<protein>
    <submittedName>
        <fullName evidence="8">Phosphate ABC transporter substrate-binding protein PstS family protein</fullName>
    </submittedName>
</protein>
<dbReference type="InterPro" id="IPR006311">
    <property type="entry name" value="TAT_signal"/>
</dbReference>
<name>A0ABS2F4V7_9ACTN</name>
<keyword evidence="5" id="KW-0732">Signal</keyword>
<accession>A0ABS2F4V7</accession>
<dbReference type="Gene3D" id="3.40.190.10">
    <property type="entry name" value="Periplasmic binding protein-like II"/>
    <property type="match status" value="2"/>
</dbReference>
<evidence type="ECO:0000256" key="4">
    <source>
        <dbReference type="ARBA" id="ARBA00022475"/>
    </source>
</evidence>
<proteinExistence type="inferred from homology"/>
<dbReference type="EMBL" id="JACSNQ010000026">
    <property type="protein sequence ID" value="MBM6775593.1"/>
    <property type="molecule type" value="Genomic_DNA"/>
</dbReference>
<dbReference type="InterPro" id="IPR024370">
    <property type="entry name" value="PBP_domain"/>
</dbReference>
<dbReference type="PANTHER" id="PTHR30570:SF4">
    <property type="entry name" value="PHOSPHATE-BINDING PROTEIN PSTS 1"/>
    <property type="match status" value="1"/>
</dbReference>
<feature type="domain" description="PBP" evidence="7">
    <location>
        <begin position="43"/>
        <end position="287"/>
    </location>
</feature>
<comment type="subcellular location">
    <subcellularLocation>
        <location evidence="1">Cell membrane</location>
    </subcellularLocation>
</comment>
<sequence>MSKFDLSRRQFMGFAGGVAAVAGLGLVGCGSTGTDSTGEGGDSAETATLTGSISCSGATSFQPLIEAASDAFCEANPDVSIAISAGGSGQGLSQVAEGSVQIGRSDVYAESKLEPEQCENLVDNQVCIVGMGPIVNADVDVDDISLEQLKGIFMGEITDWSDLGGTAGAIQVIQREAGSGTRATFEDAVLQGDTAPDSFRPVAEVDSSGTVVEQVAQTPGSISYVAFNYMNSDGIKALTVEGVEPTQENVESGDFTIWAYEHMYTRSDEDASTAPVTQAFIEFIMSDDFADTVVEQGFIPMGDMQVKKDADGNITAA</sequence>
<evidence type="ECO:0000313" key="8">
    <source>
        <dbReference type="EMBL" id="MBM6775593.1"/>
    </source>
</evidence>
<reference evidence="8 9" key="1">
    <citation type="journal article" date="2021" name="Sci. Rep.">
        <title>The distribution of antibiotic resistance genes in chicken gut microbiota commensals.</title>
        <authorList>
            <person name="Juricova H."/>
            <person name="Matiasovicova J."/>
            <person name="Kubasova T."/>
            <person name="Cejkova D."/>
            <person name="Rychlik I."/>
        </authorList>
    </citation>
    <scope>NUCLEOTIDE SEQUENCE [LARGE SCALE GENOMIC DNA]</scope>
    <source>
        <strain evidence="8 9">An794</strain>
    </source>
</reference>
<gene>
    <name evidence="8" type="primary">pstS</name>
    <name evidence="8" type="ORF">H9X80_08595</name>
</gene>
<dbReference type="CDD" id="cd13653">
    <property type="entry name" value="PBP2_phosphate_like_1"/>
    <property type="match status" value="1"/>
</dbReference>
<keyword evidence="3" id="KW-0813">Transport</keyword>
<keyword evidence="9" id="KW-1185">Reference proteome</keyword>
<evidence type="ECO:0000259" key="7">
    <source>
        <dbReference type="Pfam" id="PF12849"/>
    </source>
</evidence>
<comment type="caution">
    <text evidence="8">The sequence shown here is derived from an EMBL/GenBank/DDBJ whole genome shotgun (WGS) entry which is preliminary data.</text>
</comment>
<dbReference type="InterPro" id="IPR019546">
    <property type="entry name" value="TAT_signal_bac_arc"/>
</dbReference>
<evidence type="ECO:0000256" key="1">
    <source>
        <dbReference type="ARBA" id="ARBA00004236"/>
    </source>
</evidence>
<keyword evidence="4" id="KW-1003">Cell membrane</keyword>
<dbReference type="InterPro" id="IPR011862">
    <property type="entry name" value="Phos-bd"/>
</dbReference>
<dbReference type="RefSeq" id="WP_204793925.1">
    <property type="nucleotide sequence ID" value="NZ_JACSNQ010000026.1"/>
</dbReference>
<dbReference type="NCBIfam" id="TIGR02136">
    <property type="entry name" value="ptsS_2"/>
    <property type="match status" value="1"/>
</dbReference>
<organism evidence="8 9">
    <name type="scientific">Olsenella profusa</name>
    <dbReference type="NCBI Taxonomy" id="138595"/>
    <lineage>
        <taxon>Bacteria</taxon>
        <taxon>Bacillati</taxon>
        <taxon>Actinomycetota</taxon>
        <taxon>Coriobacteriia</taxon>
        <taxon>Coriobacteriales</taxon>
        <taxon>Atopobiaceae</taxon>
        <taxon>Olsenella</taxon>
    </lineage>
</organism>
<comment type="similarity">
    <text evidence="2">Belongs to the PstS family.</text>
</comment>
<evidence type="ECO:0000256" key="2">
    <source>
        <dbReference type="ARBA" id="ARBA00008725"/>
    </source>
</evidence>
<evidence type="ECO:0000256" key="3">
    <source>
        <dbReference type="ARBA" id="ARBA00022448"/>
    </source>
</evidence>
<dbReference type="InterPro" id="IPR050811">
    <property type="entry name" value="Phosphate_ABC_transporter"/>
</dbReference>
<dbReference type="SUPFAM" id="SSF53850">
    <property type="entry name" value="Periplasmic binding protein-like II"/>
    <property type="match status" value="1"/>
</dbReference>
<dbReference type="NCBIfam" id="TIGR01409">
    <property type="entry name" value="TAT_signal_seq"/>
    <property type="match status" value="1"/>
</dbReference>
<dbReference type="PROSITE" id="PS51257">
    <property type="entry name" value="PROKAR_LIPOPROTEIN"/>
    <property type="match status" value="1"/>
</dbReference>
<keyword evidence="6" id="KW-0472">Membrane</keyword>
<evidence type="ECO:0000256" key="5">
    <source>
        <dbReference type="ARBA" id="ARBA00022729"/>
    </source>
</evidence>
<dbReference type="PANTHER" id="PTHR30570">
    <property type="entry name" value="PERIPLASMIC PHOSPHATE BINDING COMPONENT OF PHOSPHATE ABC TRANSPORTER"/>
    <property type="match status" value="1"/>
</dbReference>